<comment type="caution">
    <text evidence="2">The sequence shown here is derived from an EMBL/GenBank/DDBJ whole genome shotgun (WGS) entry which is preliminary data.</text>
</comment>
<evidence type="ECO:0000313" key="2">
    <source>
        <dbReference type="EMBL" id="ROL48730.1"/>
    </source>
</evidence>
<sequence>QSLFPLFVAAWYSTQVKPNHYDGTNFQKQENQVYHKDLENEKPPLPPRDQFMSMDSEDLSYEDVELSYEDVEPVPDYVVVEGSTPPAPQQLTITPHYTTVETKSQDQDQDSEDYDDIESPADDDGEDYDDVG</sequence>
<dbReference type="EMBL" id="RJVU01028973">
    <property type="protein sequence ID" value="ROL48730.1"/>
    <property type="molecule type" value="Genomic_DNA"/>
</dbReference>
<organism evidence="2 3">
    <name type="scientific">Anabarilius grahami</name>
    <name type="common">Kanglang fish</name>
    <name type="synonym">Barilius grahami</name>
    <dbReference type="NCBI Taxonomy" id="495550"/>
    <lineage>
        <taxon>Eukaryota</taxon>
        <taxon>Metazoa</taxon>
        <taxon>Chordata</taxon>
        <taxon>Craniata</taxon>
        <taxon>Vertebrata</taxon>
        <taxon>Euteleostomi</taxon>
        <taxon>Actinopterygii</taxon>
        <taxon>Neopterygii</taxon>
        <taxon>Teleostei</taxon>
        <taxon>Ostariophysi</taxon>
        <taxon>Cypriniformes</taxon>
        <taxon>Xenocyprididae</taxon>
        <taxon>Xenocypridinae</taxon>
        <taxon>Xenocypridinae incertae sedis</taxon>
        <taxon>Anabarilius</taxon>
    </lineage>
</organism>
<feature type="compositionally biased region" description="Polar residues" evidence="1">
    <location>
        <begin position="89"/>
        <end position="102"/>
    </location>
</feature>
<reference evidence="2 3" key="1">
    <citation type="submission" date="2018-10" db="EMBL/GenBank/DDBJ databases">
        <title>Genome assembly for a Yunnan-Guizhou Plateau 3E fish, Anabarilius grahami (Regan), and its evolutionary and genetic applications.</title>
        <authorList>
            <person name="Jiang W."/>
        </authorList>
    </citation>
    <scope>NUCLEOTIDE SEQUENCE [LARGE SCALE GENOMIC DNA]</scope>
    <source>
        <strain evidence="2">AG-KIZ</strain>
        <tissue evidence="2">Muscle</tissue>
    </source>
</reference>
<protein>
    <submittedName>
        <fullName evidence="2">Uncharacterized protein</fullName>
    </submittedName>
</protein>
<dbReference type="OrthoDB" id="8868571at2759"/>
<evidence type="ECO:0000313" key="3">
    <source>
        <dbReference type="Proteomes" id="UP000281406"/>
    </source>
</evidence>
<gene>
    <name evidence="2" type="ORF">DPX16_7666</name>
</gene>
<accession>A0A3N0YRV7</accession>
<proteinExistence type="predicted"/>
<keyword evidence="3" id="KW-1185">Reference proteome</keyword>
<feature type="non-terminal residue" evidence="2">
    <location>
        <position position="1"/>
    </location>
</feature>
<evidence type="ECO:0000256" key="1">
    <source>
        <dbReference type="SAM" id="MobiDB-lite"/>
    </source>
</evidence>
<feature type="compositionally biased region" description="Acidic residues" evidence="1">
    <location>
        <begin position="107"/>
        <end position="132"/>
    </location>
</feature>
<feature type="region of interest" description="Disordered" evidence="1">
    <location>
        <begin position="82"/>
        <end position="132"/>
    </location>
</feature>
<dbReference type="AlphaFoldDB" id="A0A3N0YRV7"/>
<name>A0A3N0YRV7_ANAGA</name>
<dbReference type="Proteomes" id="UP000281406">
    <property type="component" value="Unassembled WGS sequence"/>
</dbReference>